<sequence length="128" mass="14214">MQKIFEKFRSGAKILATESNAEVEIVVKYSFKEKPETSSALPNERNWRTGTTRDVSNKSSHKRHSRKPLVKPSATYVQIRNPGSRSPPVSIKTGKKIRVSKSQSSTAQFSSSRILPVCITGSHHSAMS</sequence>
<organism evidence="2 3">
    <name type="scientific">Acanthocheilonema viteae</name>
    <name type="common">Filarial nematode worm</name>
    <name type="synonym">Dipetalonema viteae</name>
    <dbReference type="NCBI Taxonomy" id="6277"/>
    <lineage>
        <taxon>Eukaryota</taxon>
        <taxon>Metazoa</taxon>
        <taxon>Ecdysozoa</taxon>
        <taxon>Nematoda</taxon>
        <taxon>Chromadorea</taxon>
        <taxon>Rhabditida</taxon>
        <taxon>Spirurina</taxon>
        <taxon>Spiruromorpha</taxon>
        <taxon>Filarioidea</taxon>
        <taxon>Onchocercidae</taxon>
        <taxon>Acanthocheilonema</taxon>
    </lineage>
</organism>
<feature type="region of interest" description="Disordered" evidence="1">
    <location>
        <begin position="34"/>
        <end position="110"/>
    </location>
</feature>
<dbReference type="Proteomes" id="UP000276991">
    <property type="component" value="Unassembled WGS sequence"/>
</dbReference>
<dbReference type="OrthoDB" id="5859996at2759"/>
<feature type="compositionally biased region" description="Low complexity" evidence="1">
    <location>
        <begin position="100"/>
        <end position="110"/>
    </location>
</feature>
<dbReference type="AlphaFoldDB" id="A0A498S8P6"/>
<name>A0A498S8P6_ACAVI</name>
<evidence type="ECO:0000256" key="1">
    <source>
        <dbReference type="SAM" id="MobiDB-lite"/>
    </source>
</evidence>
<protein>
    <submittedName>
        <fullName evidence="2">Uncharacterized protein</fullName>
    </submittedName>
</protein>
<proteinExistence type="predicted"/>
<feature type="compositionally biased region" description="Polar residues" evidence="1">
    <location>
        <begin position="75"/>
        <end position="84"/>
    </location>
</feature>
<feature type="compositionally biased region" description="Basic residues" evidence="1">
    <location>
        <begin position="59"/>
        <end position="69"/>
    </location>
</feature>
<accession>A0A498S8P6</accession>
<keyword evidence="3" id="KW-1185">Reference proteome</keyword>
<evidence type="ECO:0000313" key="3">
    <source>
        <dbReference type="Proteomes" id="UP000276991"/>
    </source>
</evidence>
<evidence type="ECO:0000313" key="2">
    <source>
        <dbReference type="EMBL" id="VBB26183.1"/>
    </source>
</evidence>
<dbReference type="EMBL" id="UPTC01000077">
    <property type="protein sequence ID" value="VBB26183.1"/>
    <property type="molecule type" value="Genomic_DNA"/>
</dbReference>
<reference evidence="2 3" key="1">
    <citation type="submission" date="2018-08" db="EMBL/GenBank/DDBJ databases">
        <authorList>
            <person name="Laetsch R D."/>
            <person name="Stevens L."/>
            <person name="Kumar S."/>
            <person name="Blaxter L. M."/>
        </authorList>
    </citation>
    <scope>NUCLEOTIDE SEQUENCE [LARGE SCALE GENOMIC DNA]</scope>
</reference>
<gene>
    <name evidence="2" type="ORF">NAV_LOCUS1013</name>
</gene>